<dbReference type="InterPro" id="IPR030392">
    <property type="entry name" value="S74_ICA"/>
</dbReference>
<evidence type="ECO:0000313" key="2">
    <source>
        <dbReference type="EMBL" id="CAJ1411046.1"/>
    </source>
</evidence>
<protein>
    <recommendedName>
        <fullName evidence="1">Peptidase S74 domain-containing protein</fullName>
    </recommendedName>
</protein>
<dbReference type="PROSITE" id="PS51688">
    <property type="entry name" value="ICA"/>
    <property type="match status" value="1"/>
</dbReference>
<accession>A0AA36JTF7</accession>
<gene>
    <name evidence="2" type="ORF">EVOR1521_LOCUS31717</name>
</gene>
<name>A0AA36JTF7_9DINO</name>
<dbReference type="EMBL" id="CAUJNA010003852">
    <property type="protein sequence ID" value="CAJ1411046.1"/>
    <property type="molecule type" value="Genomic_DNA"/>
</dbReference>
<reference evidence="2" key="1">
    <citation type="submission" date="2023-08" db="EMBL/GenBank/DDBJ databases">
        <authorList>
            <person name="Chen Y."/>
            <person name="Shah S."/>
            <person name="Dougan E. K."/>
            <person name="Thang M."/>
            <person name="Chan C."/>
        </authorList>
    </citation>
    <scope>NUCLEOTIDE SEQUENCE</scope>
</reference>
<dbReference type="Pfam" id="PF13884">
    <property type="entry name" value="Peptidase_S74"/>
    <property type="match status" value="1"/>
</dbReference>
<evidence type="ECO:0000313" key="3">
    <source>
        <dbReference type="Proteomes" id="UP001178507"/>
    </source>
</evidence>
<feature type="domain" description="Peptidase S74" evidence="1">
    <location>
        <begin position="314"/>
        <end position="424"/>
    </location>
</feature>
<comment type="caution">
    <text evidence="2">The sequence shown here is derived from an EMBL/GenBank/DDBJ whole genome shotgun (WGS) entry which is preliminary data.</text>
</comment>
<organism evidence="2 3">
    <name type="scientific">Effrenium voratum</name>
    <dbReference type="NCBI Taxonomy" id="2562239"/>
    <lineage>
        <taxon>Eukaryota</taxon>
        <taxon>Sar</taxon>
        <taxon>Alveolata</taxon>
        <taxon>Dinophyceae</taxon>
        <taxon>Suessiales</taxon>
        <taxon>Symbiodiniaceae</taxon>
        <taxon>Effrenium</taxon>
    </lineage>
</organism>
<evidence type="ECO:0000259" key="1">
    <source>
        <dbReference type="PROSITE" id="PS51688"/>
    </source>
</evidence>
<dbReference type="AlphaFoldDB" id="A0AA36JTF7"/>
<dbReference type="Proteomes" id="UP001178507">
    <property type="component" value="Unassembled WGS sequence"/>
</dbReference>
<keyword evidence="3" id="KW-1185">Reference proteome</keyword>
<proteinExistence type="predicted"/>
<sequence>MFARTGGTLLALSEASTESSLVTRGCARLGPAPLLPGCARPDLPLAVLDSVTFDTLLTSRSPIRLELSMPLHNDVCTSSPALARGAARSELLMSICGLIRLELFLPAPAPANAEAALPPRGLAHVGLALLAPALPSPGLPSPLRSASQPGLLPPSWGCGQADPSLLASDYAHPSPSLPPRAFSCAGSTLSVLGGARSGQLSVLGCAHSEPILSLRSFARLGPVLLASDHGQPGASPLMRGLAHSGASSSVFGQVHFTYTNTYITSEVSSTNQLQFYVNNQRALSLLQKPTGATTGNVGGALHGLWYSDHMLHISDKRLKTSIRSLADDLNEKAQAAGVEGEGQGVAWLLRELRPVSYYFKRDVEAKKQRFGFIADELAETLPEVVQESSDEKKIKGIAYQDLIAIMVVGMQSLNTRVNDSDDFAKILMTRLNTLEQSFAMLQENVIKRLGDLEVQIGTTEQRRGANDATLL</sequence>